<name>A0A9D1HP32_9FIRM</name>
<protein>
    <submittedName>
        <fullName evidence="2">tRNA1(Val) (Adenine(37)-N6)-methyltransferase</fullName>
    </submittedName>
</protein>
<comment type="caution">
    <text evidence="2">The sequence shown here is derived from an EMBL/GenBank/DDBJ whole genome shotgun (WGS) entry which is preliminary data.</text>
</comment>
<evidence type="ECO:0000259" key="1">
    <source>
        <dbReference type="Pfam" id="PF05175"/>
    </source>
</evidence>
<dbReference type="InterPro" id="IPR007848">
    <property type="entry name" value="Small_mtfrase_dom"/>
</dbReference>
<dbReference type="InterPro" id="IPR029063">
    <property type="entry name" value="SAM-dependent_MTases_sf"/>
</dbReference>
<dbReference type="PANTHER" id="PTHR47739">
    <property type="entry name" value="TRNA1(VAL) (ADENINE(37)-N6)-METHYLTRANSFERASE"/>
    <property type="match status" value="1"/>
</dbReference>
<dbReference type="CDD" id="cd02440">
    <property type="entry name" value="AdoMet_MTases"/>
    <property type="match status" value="1"/>
</dbReference>
<feature type="domain" description="Methyltransferase small" evidence="1">
    <location>
        <begin position="34"/>
        <end position="131"/>
    </location>
</feature>
<dbReference type="Gene3D" id="3.40.50.150">
    <property type="entry name" value="Vaccinia Virus protein VP39"/>
    <property type="match status" value="1"/>
</dbReference>
<organism evidence="2 3">
    <name type="scientific">Candidatus Fimiplasma intestinipullorum</name>
    <dbReference type="NCBI Taxonomy" id="2840825"/>
    <lineage>
        <taxon>Bacteria</taxon>
        <taxon>Bacillati</taxon>
        <taxon>Bacillota</taxon>
        <taxon>Clostridia</taxon>
        <taxon>Eubacteriales</taxon>
        <taxon>Candidatus Fimiplasma</taxon>
    </lineage>
</organism>
<evidence type="ECO:0000313" key="2">
    <source>
        <dbReference type="EMBL" id="HIU12919.1"/>
    </source>
</evidence>
<reference evidence="2" key="1">
    <citation type="submission" date="2020-10" db="EMBL/GenBank/DDBJ databases">
        <authorList>
            <person name="Gilroy R."/>
        </authorList>
    </citation>
    <scope>NUCLEOTIDE SEQUENCE</scope>
    <source>
        <strain evidence="2">CHK195-11698</strain>
    </source>
</reference>
<proteinExistence type="predicted"/>
<accession>A0A9D1HP32</accession>
<sequence>MELKTNEVLNYLLAHKDLKIIQRRDMFNFSLDTVLLANFASITRDTHRIIDLGTNNAAIPLLLSKRTKVPVLGIEIQEEAAELAQRNIALNHLEDQITIVCDDMKSYAKSHPKAAKLVICNPPFFKIDEHSNLNENEYLRIARHEVKITLSEIIETARMLLEYRGRFAMIHRPDRLIDIIELMKHNDIEPKRLRFVYPKIGKDSHMVLVEGVYKGQPGLKIEPPLYAHHEDGTYTEEIRMMFGEKENV</sequence>
<reference evidence="2" key="2">
    <citation type="journal article" date="2021" name="PeerJ">
        <title>Extensive microbial diversity within the chicken gut microbiome revealed by metagenomics and culture.</title>
        <authorList>
            <person name="Gilroy R."/>
            <person name="Ravi A."/>
            <person name="Getino M."/>
            <person name="Pursley I."/>
            <person name="Horton D.L."/>
            <person name="Alikhan N.F."/>
            <person name="Baker D."/>
            <person name="Gharbi K."/>
            <person name="Hall N."/>
            <person name="Watson M."/>
            <person name="Adriaenssens E.M."/>
            <person name="Foster-Nyarko E."/>
            <person name="Jarju S."/>
            <person name="Secka A."/>
            <person name="Antonio M."/>
            <person name="Oren A."/>
            <person name="Chaudhuri R.R."/>
            <person name="La Ragione R."/>
            <person name="Hildebrand F."/>
            <person name="Pallen M.J."/>
        </authorList>
    </citation>
    <scope>NUCLEOTIDE SEQUENCE</scope>
    <source>
        <strain evidence="2">CHK195-11698</strain>
    </source>
</reference>
<dbReference type="PANTHER" id="PTHR47739:SF1">
    <property type="entry name" value="TRNA1(VAL) (ADENINE(37)-N6)-METHYLTRANSFERASE"/>
    <property type="match status" value="1"/>
</dbReference>
<dbReference type="EMBL" id="DVMJ01000016">
    <property type="protein sequence ID" value="HIU12919.1"/>
    <property type="molecule type" value="Genomic_DNA"/>
</dbReference>
<gene>
    <name evidence="2" type="ORF">IAD15_02470</name>
</gene>
<dbReference type="InterPro" id="IPR050210">
    <property type="entry name" value="tRNA_Adenine-N(6)_MTase"/>
</dbReference>
<dbReference type="Proteomes" id="UP000824175">
    <property type="component" value="Unassembled WGS sequence"/>
</dbReference>
<dbReference type="GO" id="GO:0008168">
    <property type="term" value="F:methyltransferase activity"/>
    <property type="evidence" value="ECO:0007669"/>
    <property type="project" value="InterPro"/>
</dbReference>
<evidence type="ECO:0000313" key="3">
    <source>
        <dbReference type="Proteomes" id="UP000824175"/>
    </source>
</evidence>
<dbReference type="AlphaFoldDB" id="A0A9D1HP32"/>
<dbReference type="SUPFAM" id="SSF53335">
    <property type="entry name" value="S-adenosyl-L-methionine-dependent methyltransferases"/>
    <property type="match status" value="1"/>
</dbReference>
<dbReference type="Pfam" id="PF05175">
    <property type="entry name" value="MTS"/>
    <property type="match status" value="1"/>
</dbReference>